<dbReference type="Proteomes" id="UP000741013">
    <property type="component" value="Unassembled WGS sequence"/>
</dbReference>
<evidence type="ECO:0000259" key="1">
    <source>
        <dbReference type="PROSITE" id="PS50075"/>
    </source>
</evidence>
<dbReference type="PROSITE" id="PS50075">
    <property type="entry name" value="CARRIER"/>
    <property type="match status" value="1"/>
</dbReference>
<dbReference type="EMBL" id="JAGGMS010000001">
    <property type="protein sequence ID" value="MBP2184888.1"/>
    <property type="molecule type" value="Genomic_DNA"/>
</dbReference>
<evidence type="ECO:0000313" key="3">
    <source>
        <dbReference type="Proteomes" id="UP000741013"/>
    </source>
</evidence>
<dbReference type="SUPFAM" id="SSF47336">
    <property type="entry name" value="ACP-like"/>
    <property type="match status" value="1"/>
</dbReference>
<dbReference type="InterPro" id="IPR009081">
    <property type="entry name" value="PP-bd_ACP"/>
</dbReference>
<sequence>MTTAVSARMDQIRAIVCEHLELEPDQLTETSLFVEEHEADSLALMDVLAALERTFGVSIDQAQFSRMTDLRNVYGVVAESARW</sequence>
<comment type="caution">
    <text evidence="2">The sequence shown here is derived from an EMBL/GenBank/DDBJ whole genome shotgun (WGS) entry which is preliminary data.</text>
</comment>
<dbReference type="InterPro" id="IPR036736">
    <property type="entry name" value="ACP-like_sf"/>
</dbReference>
<keyword evidence="3" id="KW-1185">Reference proteome</keyword>
<reference evidence="2 3" key="1">
    <citation type="submission" date="2021-03" db="EMBL/GenBank/DDBJ databases">
        <title>Sequencing the genomes of 1000 actinobacteria strains.</title>
        <authorList>
            <person name="Klenk H.-P."/>
        </authorList>
    </citation>
    <scope>NUCLEOTIDE SEQUENCE [LARGE SCALE GENOMIC DNA]</scope>
    <source>
        <strain evidence="2 3">DSM 45510</strain>
    </source>
</reference>
<dbReference type="Gene3D" id="1.10.1200.10">
    <property type="entry name" value="ACP-like"/>
    <property type="match status" value="1"/>
</dbReference>
<accession>A0ABS4Q002</accession>
<dbReference type="Pfam" id="PF00550">
    <property type="entry name" value="PP-binding"/>
    <property type="match status" value="1"/>
</dbReference>
<gene>
    <name evidence="2" type="ORF">JOM49_006414</name>
</gene>
<proteinExistence type="predicted"/>
<organism evidence="2 3">
    <name type="scientific">Amycolatopsis magusensis</name>
    <dbReference type="NCBI Taxonomy" id="882444"/>
    <lineage>
        <taxon>Bacteria</taxon>
        <taxon>Bacillati</taxon>
        <taxon>Actinomycetota</taxon>
        <taxon>Actinomycetes</taxon>
        <taxon>Pseudonocardiales</taxon>
        <taxon>Pseudonocardiaceae</taxon>
        <taxon>Amycolatopsis</taxon>
    </lineage>
</organism>
<name>A0ABS4Q002_9PSEU</name>
<dbReference type="RefSeq" id="WP_209667843.1">
    <property type="nucleotide sequence ID" value="NZ_JAGGMS010000001.1"/>
</dbReference>
<protein>
    <submittedName>
        <fullName evidence="2">Acyl carrier protein</fullName>
    </submittedName>
</protein>
<evidence type="ECO:0000313" key="2">
    <source>
        <dbReference type="EMBL" id="MBP2184888.1"/>
    </source>
</evidence>
<feature type="domain" description="Carrier" evidence="1">
    <location>
        <begin position="6"/>
        <end position="81"/>
    </location>
</feature>